<dbReference type="EMBL" id="JBCGDC010000224">
    <property type="protein sequence ID" value="MFB6398311.1"/>
    <property type="molecule type" value="Genomic_DNA"/>
</dbReference>
<evidence type="ECO:0000256" key="1">
    <source>
        <dbReference type="SAM" id="MobiDB-lite"/>
    </source>
</evidence>
<evidence type="ECO:0008006" key="4">
    <source>
        <dbReference type="Google" id="ProtNLM"/>
    </source>
</evidence>
<gene>
    <name evidence="2" type="ORF">AAFH96_35345</name>
</gene>
<dbReference type="RefSeq" id="WP_375737115.1">
    <property type="nucleotide sequence ID" value="NZ_JBCGDC010000224.1"/>
</dbReference>
<comment type="caution">
    <text evidence="2">The sequence shown here is derived from an EMBL/GenBank/DDBJ whole genome shotgun (WGS) entry which is preliminary data.</text>
</comment>
<feature type="region of interest" description="Disordered" evidence="1">
    <location>
        <begin position="1"/>
        <end position="30"/>
    </location>
</feature>
<accession>A0ABV5D4U2</accession>
<name>A0ABV5D4U2_9ACTN</name>
<dbReference type="Proteomes" id="UP001582793">
    <property type="component" value="Unassembled WGS sequence"/>
</dbReference>
<evidence type="ECO:0000313" key="2">
    <source>
        <dbReference type="EMBL" id="MFB6398311.1"/>
    </source>
</evidence>
<reference evidence="2 3" key="1">
    <citation type="submission" date="2024-04" db="EMBL/GenBank/DDBJ databases">
        <title>Polymorphospora sp. isolated from Baiyangdian Lake in Xiong'an New Area.</title>
        <authorList>
            <person name="Zhang X."/>
            <person name="Liu J."/>
        </authorList>
    </citation>
    <scope>NUCLEOTIDE SEQUENCE [LARGE SCALE GENOMIC DNA]</scope>
    <source>
        <strain evidence="2 3">2-325</strain>
    </source>
</reference>
<proteinExistence type="predicted"/>
<organism evidence="2 3">
    <name type="scientific">Polymorphospora lycopeni</name>
    <dbReference type="NCBI Taxonomy" id="3140240"/>
    <lineage>
        <taxon>Bacteria</taxon>
        <taxon>Bacillati</taxon>
        <taxon>Actinomycetota</taxon>
        <taxon>Actinomycetes</taxon>
        <taxon>Micromonosporales</taxon>
        <taxon>Micromonosporaceae</taxon>
        <taxon>Polymorphospora</taxon>
    </lineage>
</organism>
<evidence type="ECO:0000313" key="3">
    <source>
        <dbReference type="Proteomes" id="UP001582793"/>
    </source>
</evidence>
<protein>
    <recommendedName>
        <fullName evidence="4">Minor tail protein</fullName>
    </recommendedName>
</protein>
<sequence>MPVQRAKPPVQPAPTAPPRDDDEDWDLGGAKEPYTYTAGFAFIGRDKRPQVRIDCYVGDEWVSEYGYRFTNREVTEPTDRRVTWAIKQLGFRIERGSTWKKVEHEEWMIDVEETGEPGVGSFPKVQSVDEVVSRILR</sequence>
<keyword evidence="3" id="KW-1185">Reference proteome</keyword>